<reference evidence="2 3" key="1">
    <citation type="submission" date="2017-06" db="EMBL/GenBank/DDBJ databases">
        <title>Complete Genome Sequence of the Soil Carbazole-Degrading Bacterium Nocardioides aromaticivorans IC177.</title>
        <authorList>
            <person name="Vejarano F."/>
            <person name="Suzuki-Minakuchi C."/>
            <person name="Ohtsubo Y."/>
            <person name="Tsuda M."/>
            <person name="Okada K."/>
            <person name="Nojiri H."/>
        </authorList>
    </citation>
    <scope>NUCLEOTIDE SEQUENCE [LARGE SCALE GENOMIC DNA]</scope>
    <source>
        <strain evidence="2 3">IC177</strain>
    </source>
</reference>
<dbReference type="EMBL" id="CP022295">
    <property type="protein sequence ID" value="QSR28560.1"/>
    <property type="molecule type" value="Genomic_DNA"/>
</dbReference>
<evidence type="ECO:0000256" key="1">
    <source>
        <dbReference type="SAM" id="Phobius"/>
    </source>
</evidence>
<sequence>MPQPRSFVRNLVPTLLFMLLCGIVGPIFLVMGLVVPEDEPGSGWLLPTGIGITVLDVVIALAIANRRTHSQQRMYQLRTRGRRARGRVLSFEQTGVRINDQPMLVIRLMIEGGDITPFEAQVRSVVPDIHIPLLHAGELPILIDPETDEWEIDWDAAKPVAPVGLRKPADDRPAAERLAELDDLLRRDLVSRDEYDAARARILDEL</sequence>
<accession>A0ABX7PS99</accession>
<keyword evidence="1" id="KW-0472">Membrane</keyword>
<keyword evidence="1" id="KW-1133">Transmembrane helix</keyword>
<keyword evidence="1" id="KW-0812">Transmembrane</keyword>
<keyword evidence="3" id="KW-1185">Reference proteome</keyword>
<feature type="transmembrane region" description="Helical" evidence="1">
    <location>
        <begin position="41"/>
        <end position="64"/>
    </location>
</feature>
<feature type="transmembrane region" description="Helical" evidence="1">
    <location>
        <begin position="12"/>
        <end position="35"/>
    </location>
</feature>
<evidence type="ECO:0000313" key="2">
    <source>
        <dbReference type="EMBL" id="QSR28560.1"/>
    </source>
</evidence>
<gene>
    <name evidence="2" type="ORF">CFH99_23330</name>
</gene>
<protein>
    <recommendedName>
        <fullName evidence="4">SHOCT domain-containing protein</fullName>
    </recommendedName>
</protein>
<organism evidence="2 3">
    <name type="scientific">Nocardioides aromaticivorans</name>
    <dbReference type="NCBI Taxonomy" id="200618"/>
    <lineage>
        <taxon>Bacteria</taxon>
        <taxon>Bacillati</taxon>
        <taxon>Actinomycetota</taxon>
        <taxon>Actinomycetes</taxon>
        <taxon>Propionibacteriales</taxon>
        <taxon>Nocardioidaceae</taxon>
        <taxon>Nocardioides</taxon>
    </lineage>
</organism>
<name>A0ABX7PS99_9ACTN</name>
<proteinExistence type="predicted"/>
<evidence type="ECO:0008006" key="4">
    <source>
        <dbReference type="Google" id="ProtNLM"/>
    </source>
</evidence>
<dbReference type="Proteomes" id="UP000662818">
    <property type="component" value="Chromosome"/>
</dbReference>
<evidence type="ECO:0000313" key="3">
    <source>
        <dbReference type="Proteomes" id="UP000662818"/>
    </source>
</evidence>